<gene>
    <name evidence="1" type="ORF">V6N12_026780</name>
</gene>
<reference evidence="1 2" key="1">
    <citation type="journal article" date="2024" name="G3 (Bethesda)">
        <title>Genome assembly of Hibiscus sabdariffa L. provides insights into metabolisms of medicinal natural products.</title>
        <authorList>
            <person name="Kim T."/>
        </authorList>
    </citation>
    <scope>NUCLEOTIDE SEQUENCE [LARGE SCALE GENOMIC DNA]</scope>
    <source>
        <strain evidence="1">TK-2024</strain>
        <tissue evidence="1">Old leaves</tissue>
    </source>
</reference>
<sequence>MSAECPGFLGNEDYLMKDSSLFLIDWLVNQWCIVKLNRGIEPLTTLPELQWCCDIFKEGASLRVTLKQRVRWLDVLAGGDNGVVICRMDTTNEQYDASKNGDLGCMALATEEMGNVEIHDGFCLKNGCNDVFCCPPKRIRPDNEEYVEDLILKTPVYECNPGSTFWLGSTSITTKKAALIKSSWDQIKSKGVFACVALDMYNFIFLCHCHRACSDWDFPVS</sequence>
<evidence type="ECO:0008006" key="3">
    <source>
        <dbReference type="Google" id="ProtNLM"/>
    </source>
</evidence>
<evidence type="ECO:0000313" key="1">
    <source>
        <dbReference type="EMBL" id="KAK8545973.1"/>
    </source>
</evidence>
<proteinExistence type="predicted"/>
<comment type="caution">
    <text evidence="1">The sequence shown here is derived from an EMBL/GenBank/DDBJ whole genome shotgun (WGS) entry which is preliminary data.</text>
</comment>
<organism evidence="1 2">
    <name type="scientific">Hibiscus sabdariffa</name>
    <name type="common">roselle</name>
    <dbReference type="NCBI Taxonomy" id="183260"/>
    <lineage>
        <taxon>Eukaryota</taxon>
        <taxon>Viridiplantae</taxon>
        <taxon>Streptophyta</taxon>
        <taxon>Embryophyta</taxon>
        <taxon>Tracheophyta</taxon>
        <taxon>Spermatophyta</taxon>
        <taxon>Magnoliopsida</taxon>
        <taxon>eudicotyledons</taxon>
        <taxon>Gunneridae</taxon>
        <taxon>Pentapetalae</taxon>
        <taxon>rosids</taxon>
        <taxon>malvids</taxon>
        <taxon>Malvales</taxon>
        <taxon>Malvaceae</taxon>
        <taxon>Malvoideae</taxon>
        <taxon>Hibiscus</taxon>
    </lineage>
</organism>
<name>A0ABR2DUG6_9ROSI</name>
<accession>A0ABR2DUG6</accession>
<protein>
    <recommendedName>
        <fullName evidence="3">Phospholipid scramblase</fullName>
    </recommendedName>
</protein>
<dbReference type="Proteomes" id="UP001472677">
    <property type="component" value="Unassembled WGS sequence"/>
</dbReference>
<keyword evidence="2" id="KW-1185">Reference proteome</keyword>
<dbReference type="EMBL" id="JBBPBM010000023">
    <property type="protein sequence ID" value="KAK8545973.1"/>
    <property type="molecule type" value="Genomic_DNA"/>
</dbReference>
<evidence type="ECO:0000313" key="2">
    <source>
        <dbReference type="Proteomes" id="UP001472677"/>
    </source>
</evidence>